<evidence type="ECO:0000313" key="4">
    <source>
        <dbReference type="Proteomes" id="UP000191500"/>
    </source>
</evidence>
<comment type="caution">
    <text evidence="3">The sequence shown here is derived from an EMBL/GenBank/DDBJ whole genome shotgun (WGS) entry which is preliminary data.</text>
</comment>
<protein>
    <recommendedName>
        <fullName evidence="2">Subtelomeric hrmA-associated cluster protein AFUB-079030/YDR124W-like helical bundle domain-containing protein</fullName>
    </recommendedName>
</protein>
<proteinExistence type="predicted"/>
<dbReference type="STRING" id="36646.A0A1V6V1T2"/>
<evidence type="ECO:0000313" key="3">
    <source>
        <dbReference type="EMBL" id="OQE44644.1"/>
    </source>
</evidence>
<feature type="compositionally biased region" description="Basic and acidic residues" evidence="1">
    <location>
        <begin position="103"/>
        <end position="112"/>
    </location>
</feature>
<evidence type="ECO:0000256" key="1">
    <source>
        <dbReference type="SAM" id="MobiDB-lite"/>
    </source>
</evidence>
<name>A0A1V6V1T2_9EURO</name>
<feature type="domain" description="Subtelomeric hrmA-associated cluster protein AFUB-079030/YDR124W-like helical bundle" evidence="2">
    <location>
        <begin position="163"/>
        <end position="296"/>
    </location>
</feature>
<dbReference type="EMBL" id="MDDG01000002">
    <property type="protein sequence ID" value="OQE44644.1"/>
    <property type="molecule type" value="Genomic_DNA"/>
</dbReference>
<dbReference type="InterPro" id="IPR047092">
    <property type="entry name" value="AFUB_07903/YDR124W-like_hel"/>
</dbReference>
<reference evidence="4" key="1">
    <citation type="journal article" date="2017" name="Nat. Microbiol.">
        <title>Global analysis of biosynthetic gene clusters reveals vast potential of secondary metabolite production in Penicillium species.</title>
        <authorList>
            <person name="Nielsen J.C."/>
            <person name="Grijseels S."/>
            <person name="Prigent S."/>
            <person name="Ji B."/>
            <person name="Dainat J."/>
            <person name="Nielsen K.F."/>
            <person name="Frisvad J.C."/>
            <person name="Workman M."/>
            <person name="Nielsen J."/>
        </authorList>
    </citation>
    <scope>NUCLEOTIDE SEQUENCE [LARGE SCALE GENOMIC DNA]</scope>
    <source>
        <strain evidence="4">IBT 31321</strain>
    </source>
</reference>
<accession>A0A1V6V1T2</accession>
<evidence type="ECO:0000259" key="2">
    <source>
        <dbReference type="Pfam" id="PF11001"/>
    </source>
</evidence>
<dbReference type="AlphaFoldDB" id="A0A1V6V1T2"/>
<keyword evidence="4" id="KW-1185">Reference proteome</keyword>
<sequence length="444" mass="49290">MDAGINNSMACQTPIAIDGRLGRAHFAHISIDKEGSLHLQCSQSIAKTFQGPLSARLADTFLKAVTMSEEVCSPITRASPPQAAPAITKASPPPESLPTAHETGSDDKERTRNSAPTSLSPLRVGPAHTAHSPSWDTQSLKCTKRNVWSKENRMWRPEVTIPIRDRDLLRLYYGKAFQNLQQANCRALAKAYIKLVEPRKQVCFPYNGRAVVTGVIRQLDPEVAKPPWWPPGVRHREPDHLLKEERIKLLIHILCELRTSHGITTKTLREADQQIRRYIVPAERVCILDEVYRVRQEEVEFLEGRSDGQRQVWICRMNLPEAPETVSNNHEHNGDDISLNAAPTTISNGPSAHVTPGSINNAPPALLVPCPTLQAALPLDRPFNGNCHFPRKYAGPDPNATTPPAGWVMNPTVLYYEGRCAQDIRGIETPLHSSWRSAHPPCAA</sequence>
<gene>
    <name evidence="3" type="ORF">PENCOP_c002G01225</name>
</gene>
<dbReference type="PANTHER" id="PTHR36102">
    <property type="entry name" value="CHROMOSOME 10, WHOLE GENOME SHOTGUN SEQUENCE"/>
    <property type="match status" value="1"/>
</dbReference>
<feature type="region of interest" description="Disordered" evidence="1">
    <location>
        <begin position="76"/>
        <end position="137"/>
    </location>
</feature>
<dbReference type="InterPro" id="IPR021264">
    <property type="entry name" value="AFUB_079030/YDR124W-like"/>
</dbReference>
<dbReference type="Proteomes" id="UP000191500">
    <property type="component" value="Unassembled WGS sequence"/>
</dbReference>
<dbReference type="Pfam" id="PF11001">
    <property type="entry name" value="AFUB_07903_YDR124W_hel"/>
    <property type="match status" value="1"/>
</dbReference>
<dbReference type="PANTHER" id="PTHR36102:SF1">
    <property type="entry name" value="YDR124W-LIKE HELICAL BUNDLE DOMAIN-CONTAINING PROTEIN"/>
    <property type="match status" value="1"/>
</dbReference>
<organism evidence="3 4">
    <name type="scientific">Penicillium coprophilum</name>
    <dbReference type="NCBI Taxonomy" id="36646"/>
    <lineage>
        <taxon>Eukaryota</taxon>
        <taxon>Fungi</taxon>
        <taxon>Dikarya</taxon>
        <taxon>Ascomycota</taxon>
        <taxon>Pezizomycotina</taxon>
        <taxon>Eurotiomycetes</taxon>
        <taxon>Eurotiomycetidae</taxon>
        <taxon>Eurotiales</taxon>
        <taxon>Aspergillaceae</taxon>
        <taxon>Penicillium</taxon>
    </lineage>
</organism>